<dbReference type="Gene3D" id="3.50.50.60">
    <property type="entry name" value="FAD/NAD(P)-binding domain"/>
    <property type="match status" value="1"/>
</dbReference>
<dbReference type="EMBL" id="JAKUCV010004803">
    <property type="protein sequence ID" value="KAJ4833977.1"/>
    <property type="molecule type" value="Genomic_DNA"/>
</dbReference>
<evidence type="ECO:0000256" key="10">
    <source>
        <dbReference type="ARBA" id="ARBA00023002"/>
    </source>
</evidence>
<evidence type="ECO:0000313" key="16">
    <source>
        <dbReference type="Proteomes" id="UP001141552"/>
    </source>
</evidence>
<evidence type="ECO:0000256" key="13">
    <source>
        <dbReference type="RuleBase" id="RU367121"/>
    </source>
</evidence>
<organism evidence="15 16">
    <name type="scientific">Turnera subulata</name>
    <dbReference type="NCBI Taxonomy" id="218843"/>
    <lineage>
        <taxon>Eukaryota</taxon>
        <taxon>Viridiplantae</taxon>
        <taxon>Streptophyta</taxon>
        <taxon>Embryophyta</taxon>
        <taxon>Tracheophyta</taxon>
        <taxon>Spermatophyta</taxon>
        <taxon>Magnoliopsida</taxon>
        <taxon>eudicotyledons</taxon>
        <taxon>Gunneridae</taxon>
        <taxon>Pentapetalae</taxon>
        <taxon>rosids</taxon>
        <taxon>fabids</taxon>
        <taxon>Malpighiales</taxon>
        <taxon>Passifloraceae</taxon>
        <taxon>Turnera</taxon>
    </lineage>
</organism>
<sequence length="524" mass="57159">MDYTSIFGNLVAFLLGFSLIYSFKKIRKIGLPMKNQSDEALKWSAKEKSWSSGNDGRVDIMIVGAGVAGSALAYALGKDGWRVHVIERDLTQPDRVVGEFLQPGGYLKLIELDLQDCVSGIDAQEVFGVVFYKDGRSVKLPFPLENFPKGVSGRSFHNGRLIQKMRNKAASLPNVRFEEGTVTSLVKEKGIIKGVSYRTKVGQESTAYAPLTIVCDGGFSNLRRSLSSSKVEITTRSIGFVMENCDLPHPNYSYAVLSEKPMLFYPIGANEVRAAVMVNTTGEKIPSISSGEMANYLKTEVAPQVPPELRDAFIRTIDKGNIRTAANMSMPASPCPTPGGFLIGDALNVRHPYTGGGMTVAFSDVVLLRDLLRPLNNLSDPVAVCKYLESFHTLRKPMACSINSIAGLMLKVFFANDDDPSMKELKHVCFEYFCLGGIFGGGLVSILSGLHPSPLSLISHLIALPVFAVGRSLFPFPSPKRMRAAARLVMDAPGVASLVMGAEGIRETFFPWTLPAYYRGPPSY</sequence>
<keyword evidence="7 13" id="KW-0812">Transmembrane</keyword>
<dbReference type="GO" id="GO:0050660">
    <property type="term" value="F:flavin adenine dinucleotide binding"/>
    <property type="evidence" value="ECO:0007669"/>
    <property type="project" value="UniProtKB-UniRule"/>
</dbReference>
<evidence type="ECO:0000256" key="9">
    <source>
        <dbReference type="ARBA" id="ARBA00022989"/>
    </source>
</evidence>
<keyword evidence="9 13" id="KW-1133">Transmembrane helix</keyword>
<dbReference type="InterPro" id="IPR036188">
    <property type="entry name" value="FAD/NAD-bd_sf"/>
</dbReference>
<dbReference type="GO" id="GO:0016126">
    <property type="term" value="P:sterol biosynthetic process"/>
    <property type="evidence" value="ECO:0007669"/>
    <property type="project" value="UniProtKB-UniRule"/>
</dbReference>
<evidence type="ECO:0000256" key="8">
    <source>
        <dbReference type="ARBA" id="ARBA00022827"/>
    </source>
</evidence>
<dbReference type="GO" id="GO:0009725">
    <property type="term" value="P:response to hormone"/>
    <property type="evidence" value="ECO:0007669"/>
    <property type="project" value="UniProtKB-ARBA"/>
</dbReference>
<keyword evidence="8 13" id="KW-0274">FAD</keyword>
<dbReference type="EC" id="1.14.14.17" evidence="5 13"/>
<keyword evidence="11 13" id="KW-0472">Membrane</keyword>
<dbReference type="PRINTS" id="PR00420">
    <property type="entry name" value="RNGMNOXGNASE"/>
</dbReference>
<evidence type="ECO:0000256" key="5">
    <source>
        <dbReference type="ARBA" id="ARBA00012312"/>
    </source>
</evidence>
<dbReference type="AlphaFoldDB" id="A0A9Q0FP20"/>
<comment type="cofactor">
    <cofactor evidence="1 13">
        <name>FAD</name>
        <dbReference type="ChEBI" id="CHEBI:57692"/>
    </cofactor>
</comment>
<evidence type="ECO:0000256" key="6">
    <source>
        <dbReference type="ARBA" id="ARBA00022630"/>
    </source>
</evidence>
<dbReference type="InterPro" id="IPR013698">
    <property type="entry name" value="Squalene_epoxidase"/>
</dbReference>
<comment type="similarity">
    <text evidence="4 13">Belongs to the squalene monooxygenase family.</text>
</comment>
<dbReference type="GO" id="GO:0005783">
    <property type="term" value="C:endoplasmic reticulum"/>
    <property type="evidence" value="ECO:0007669"/>
    <property type="project" value="TreeGrafter"/>
</dbReference>
<evidence type="ECO:0000256" key="12">
    <source>
        <dbReference type="ARBA" id="ARBA00048658"/>
    </source>
</evidence>
<evidence type="ECO:0000256" key="7">
    <source>
        <dbReference type="ARBA" id="ARBA00022692"/>
    </source>
</evidence>
<dbReference type="GO" id="GO:0004506">
    <property type="term" value="F:squalene monooxygenase activity"/>
    <property type="evidence" value="ECO:0007669"/>
    <property type="project" value="UniProtKB-UniRule"/>
</dbReference>
<dbReference type="SUPFAM" id="SSF51905">
    <property type="entry name" value="FAD/NAD(P)-binding domain"/>
    <property type="match status" value="1"/>
</dbReference>
<proteinExistence type="inferred from homology"/>
<dbReference type="FunFam" id="3.50.50.60:FF:000074">
    <property type="entry name" value="Squalene monooxygenase 2"/>
    <property type="match status" value="1"/>
</dbReference>
<evidence type="ECO:0000256" key="11">
    <source>
        <dbReference type="ARBA" id="ARBA00023136"/>
    </source>
</evidence>
<comment type="catalytic activity">
    <reaction evidence="12 13">
        <text>squalene + reduced [NADPH--hemoprotein reductase] + O2 = (S)-2,3-epoxysqualene + oxidized [NADPH--hemoprotein reductase] + H2O + H(+)</text>
        <dbReference type="Rhea" id="RHEA:25282"/>
        <dbReference type="Rhea" id="RHEA-COMP:11964"/>
        <dbReference type="Rhea" id="RHEA-COMP:11965"/>
        <dbReference type="ChEBI" id="CHEBI:15377"/>
        <dbReference type="ChEBI" id="CHEBI:15378"/>
        <dbReference type="ChEBI" id="CHEBI:15379"/>
        <dbReference type="ChEBI" id="CHEBI:15440"/>
        <dbReference type="ChEBI" id="CHEBI:15441"/>
        <dbReference type="ChEBI" id="CHEBI:57618"/>
        <dbReference type="ChEBI" id="CHEBI:58210"/>
        <dbReference type="EC" id="1.14.14.17"/>
    </reaction>
</comment>
<keyword evidence="10 13" id="KW-0560">Oxidoreductase</keyword>
<reference evidence="15" key="1">
    <citation type="submission" date="2022-02" db="EMBL/GenBank/DDBJ databases">
        <authorList>
            <person name="Henning P.M."/>
            <person name="McCubbin A.G."/>
            <person name="Shore J.S."/>
        </authorList>
    </citation>
    <scope>NUCLEOTIDE SEQUENCE</scope>
    <source>
        <strain evidence="15">F60SS</strain>
        <tissue evidence="15">Leaves</tissue>
    </source>
</reference>
<feature type="transmembrane region" description="Helical" evidence="13">
    <location>
        <begin position="6"/>
        <end position="23"/>
    </location>
</feature>
<accession>A0A9Q0FP20</accession>
<dbReference type="InterPro" id="IPR040125">
    <property type="entry name" value="Squalene_monox"/>
</dbReference>
<feature type="domain" description="Squalene epoxidase" evidence="14">
    <location>
        <begin position="209"/>
        <end position="477"/>
    </location>
</feature>
<dbReference type="OrthoDB" id="1678617at2759"/>
<evidence type="ECO:0000259" key="14">
    <source>
        <dbReference type="Pfam" id="PF08491"/>
    </source>
</evidence>
<comment type="function">
    <text evidence="13">Catalyzes the stereospecific oxidation of squalene to (S)-2,3-epoxysqualene, and is considered to be a rate-limiting enzyme in steroid biosynthesis.</text>
</comment>
<dbReference type="GO" id="GO:0016020">
    <property type="term" value="C:membrane"/>
    <property type="evidence" value="ECO:0007669"/>
    <property type="project" value="UniProtKB-SubCell"/>
</dbReference>
<comment type="pathway">
    <text evidence="3">Terpene metabolism; lanosterol biosynthesis; lanosterol from farnesyl diphosphate: step 2/3.</text>
</comment>
<feature type="transmembrane region" description="Helical" evidence="13">
    <location>
        <begin position="457"/>
        <end position="474"/>
    </location>
</feature>
<gene>
    <name evidence="15" type="ORF">Tsubulata_027453</name>
</gene>
<feature type="transmembrane region" description="Helical" evidence="13">
    <location>
        <begin position="432"/>
        <end position="451"/>
    </location>
</feature>
<comment type="caution">
    <text evidence="15">The sequence shown here is derived from an EMBL/GenBank/DDBJ whole genome shotgun (WGS) entry which is preliminary data.</text>
</comment>
<dbReference type="PANTHER" id="PTHR10835">
    <property type="entry name" value="SQUALENE MONOOXYGENASE"/>
    <property type="match status" value="1"/>
</dbReference>
<evidence type="ECO:0000256" key="3">
    <source>
        <dbReference type="ARBA" id="ARBA00005018"/>
    </source>
</evidence>
<dbReference type="PANTHER" id="PTHR10835:SF29">
    <property type="entry name" value="SQUALENE MONOOXYGENASE"/>
    <property type="match status" value="1"/>
</dbReference>
<comment type="subcellular location">
    <subcellularLocation>
        <location evidence="2 13">Membrane</location>
        <topology evidence="2 13">Multi-pass membrane protein</topology>
    </subcellularLocation>
</comment>
<evidence type="ECO:0000256" key="1">
    <source>
        <dbReference type="ARBA" id="ARBA00001974"/>
    </source>
</evidence>
<name>A0A9Q0FP20_9ROSI</name>
<reference evidence="15" key="2">
    <citation type="journal article" date="2023" name="Plants (Basel)">
        <title>Annotation of the Turnera subulata (Passifloraceae) Draft Genome Reveals the S-Locus Evolved after the Divergence of Turneroideae from Passifloroideae in a Stepwise Manner.</title>
        <authorList>
            <person name="Henning P.M."/>
            <person name="Roalson E.H."/>
            <person name="Mir W."/>
            <person name="McCubbin A.G."/>
            <person name="Shore J.S."/>
        </authorList>
    </citation>
    <scope>NUCLEOTIDE SEQUENCE</scope>
    <source>
        <strain evidence="15">F60SS</strain>
    </source>
</reference>
<keyword evidence="16" id="KW-1185">Reference proteome</keyword>
<dbReference type="Pfam" id="PF08491">
    <property type="entry name" value="SE"/>
    <property type="match status" value="1"/>
</dbReference>
<evidence type="ECO:0000256" key="4">
    <source>
        <dbReference type="ARBA" id="ARBA00008802"/>
    </source>
</evidence>
<evidence type="ECO:0000256" key="2">
    <source>
        <dbReference type="ARBA" id="ARBA00004141"/>
    </source>
</evidence>
<dbReference type="Proteomes" id="UP001141552">
    <property type="component" value="Unassembled WGS sequence"/>
</dbReference>
<keyword evidence="6 13" id="KW-0285">Flavoprotein</keyword>
<protein>
    <recommendedName>
        <fullName evidence="5 13">Squalene monooxygenase</fullName>
        <ecNumber evidence="5 13">1.14.14.17</ecNumber>
    </recommendedName>
</protein>
<dbReference type="Pfam" id="PF13450">
    <property type="entry name" value="NAD_binding_8"/>
    <property type="match status" value="1"/>
</dbReference>
<evidence type="ECO:0000313" key="15">
    <source>
        <dbReference type="EMBL" id="KAJ4833977.1"/>
    </source>
</evidence>